<protein>
    <submittedName>
        <fullName evidence="1">Uncharacterized protein</fullName>
    </submittedName>
</protein>
<sequence>MTANEIEMLLCGISIGAQGMALCHMVLDLRDVQRDLARSRQARRRAAADHYFNSLSLYQLQTRREPHPAEVVEAAVRDFELTLRDAIDRVDDAARREGLQ</sequence>
<reference evidence="1 2" key="1">
    <citation type="submission" date="2024-09" db="EMBL/GenBank/DDBJ databases">
        <title>The Natural Products Discovery Center: Release of the First 8490 Sequenced Strains for Exploring Actinobacteria Biosynthetic Diversity.</title>
        <authorList>
            <person name="Kalkreuter E."/>
            <person name="Kautsar S.A."/>
            <person name="Yang D."/>
            <person name="Bader C.D."/>
            <person name="Teijaro C.N."/>
            <person name="Fluegel L."/>
            <person name="Davis C.M."/>
            <person name="Simpson J.R."/>
            <person name="Lauterbach L."/>
            <person name="Steele A.D."/>
            <person name="Gui C."/>
            <person name="Meng S."/>
            <person name="Li G."/>
            <person name="Viehrig K."/>
            <person name="Ye F."/>
            <person name="Su P."/>
            <person name="Kiefer A.F."/>
            <person name="Nichols A."/>
            <person name="Cepeda A.J."/>
            <person name="Yan W."/>
            <person name="Fan B."/>
            <person name="Jiang Y."/>
            <person name="Adhikari A."/>
            <person name="Zheng C.-J."/>
            <person name="Schuster L."/>
            <person name="Cowan T.M."/>
            <person name="Smanski M.J."/>
            <person name="Chevrette M.G."/>
            <person name="De Carvalho L.P.S."/>
            <person name="Shen B."/>
        </authorList>
    </citation>
    <scope>NUCLEOTIDE SEQUENCE [LARGE SCALE GENOMIC DNA]</scope>
    <source>
        <strain evidence="1 2">NPDC059500</strain>
    </source>
</reference>
<dbReference type="RefSeq" id="WP_381839047.1">
    <property type="nucleotide sequence ID" value="NZ_JBHYTS010000001.1"/>
</dbReference>
<evidence type="ECO:0000313" key="1">
    <source>
        <dbReference type="EMBL" id="MFE1748981.1"/>
    </source>
</evidence>
<organism evidence="1 2">
    <name type="scientific">Streptomyces anandii</name>
    <dbReference type="NCBI Taxonomy" id="285454"/>
    <lineage>
        <taxon>Bacteria</taxon>
        <taxon>Bacillati</taxon>
        <taxon>Actinomycetota</taxon>
        <taxon>Actinomycetes</taxon>
        <taxon>Kitasatosporales</taxon>
        <taxon>Streptomycetaceae</taxon>
        <taxon>Streptomyces</taxon>
    </lineage>
</organism>
<keyword evidence="2" id="KW-1185">Reference proteome</keyword>
<name>A0ABW6GX96_9ACTN</name>
<accession>A0ABW6GX96</accession>
<evidence type="ECO:0000313" key="2">
    <source>
        <dbReference type="Proteomes" id="UP001599756"/>
    </source>
</evidence>
<gene>
    <name evidence="1" type="ORF">ACFW88_00245</name>
</gene>
<proteinExistence type="predicted"/>
<dbReference type="EMBL" id="JBHYTS010000001">
    <property type="protein sequence ID" value="MFE1748981.1"/>
    <property type="molecule type" value="Genomic_DNA"/>
</dbReference>
<comment type="caution">
    <text evidence="1">The sequence shown here is derived from an EMBL/GenBank/DDBJ whole genome shotgun (WGS) entry which is preliminary data.</text>
</comment>
<dbReference type="Proteomes" id="UP001599756">
    <property type="component" value="Unassembled WGS sequence"/>
</dbReference>